<dbReference type="EMBL" id="CARXXK010000002">
    <property type="protein sequence ID" value="CAI6356641.1"/>
    <property type="molecule type" value="Genomic_DNA"/>
</dbReference>
<accession>A0AAV0WLD5</accession>
<keyword evidence="2" id="KW-1185">Reference proteome</keyword>
<evidence type="ECO:0008006" key="3">
    <source>
        <dbReference type="Google" id="ProtNLM"/>
    </source>
</evidence>
<sequence length="160" mass="17987">MEINNSDFVAIIVDETTDVANTFQLALIFRYEINGKPVERFWGYSNPEGHNAESLTETILKQINPILEKKPSKLSAAVMSGQNSRVNVRVRETHPFANFIHCYAHQLNLIITQATSQNNHIKIFFSNLSEIPVFFSNSPQRVTVLDDIVGSGLPTAVQTR</sequence>
<dbReference type="PANTHER" id="PTHR45749">
    <property type="match status" value="1"/>
</dbReference>
<protein>
    <recommendedName>
        <fullName evidence="3">DUF4371 domain-containing protein</fullName>
    </recommendedName>
</protein>
<dbReference type="Proteomes" id="UP001160148">
    <property type="component" value="Unassembled WGS sequence"/>
</dbReference>
<comment type="caution">
    <text evidence="1">The sequence shown here is derived from an EMBL/GenBank/DDBJ whole genome shotgun (WGS) entry which is preliminary data.</text>
</comment>
<gene>
    <name evidence="1" type="ORF">MEUPH1_LOCUS12355</name>
</gene>
<proteinExistence type="predicted"/>
<name>A0AAV0WLD5_9HEMI</name>
<evidence type="ECO:0000313" key="2">
    <source>
        <dbReference type="Proteomes" id="UP001160148"/>
    </source>
</evidence>
<reference evidence="1 2" key="1">
    <citation type="submission" date="2023-01" db="EMBL/GenBank/DDBJ databases">
        <authorList>
            <person name="Whitehead M."/>
        </authorList>
    </citation>
    <scope>NUCLEOTIDE SEQUENCE [LARGE SCALE GENOMIC DNA]</scope>
</reference>
<evidence type="ECO:0000313" key="1">
    <source>
        <dbReference type="EMBL" id="CAI6356641.1"/>
    </source>
</evidence>
<organism evidence="1 2">
    <name type="scientific">Macrosiphum euphorbiae</name>
    <name type="common">potato aphid</name>
    <dbReference type="NCBI Taxonomy" id="13131"/>
    <lineage>
        <taxon>Eukaryota</taxon>
        <taxon>Metazoa</taxon>
        <taxon>Ecdysozoa</taxon>
        <taxon>Arthropoda</taxon>
        <taxon>Hexapoda</taxon>
        <taxon>Insecta</taxon>
        <taxon>Pterygota</taxon>
        <taxon>Neoptera</taxon>
        <taxon>Paraneoptera</taxon>
        <taxon>Hemiptera</taxon>
        <taxon>Sternorrhyncha</taxon>
        <taxon>Aphidomorpha</taxon>
        <taxon>Aphidoidea</taxon>
        <taxon>Aphididae</taxon>
        <taxon>Macrosiphini</taxon>
        <taxon>Macrosiphum</taxon>
    </lineage>
</organism>
<dbReference type="PANTHER" id="PTHR45749:SF28">
    <property type="entry name" value="ZINC FINGER MYM-TYPE PROTEIN 1-LIKE-RELATED"/>
    <property type="match status" value="1"/>
</dbReference>
<dbReference type="AlphaFoldDB" id="A0AAV0WLD5"/>